<feature type="domain" description="Pyruvate carboxyltransferase" evidence="14">
    <location>
        <begin position="37"/>
        <end position="293"/>
    </location>
</feature>
<dbReference type="SUPFAM" id="SSF51569">
    <property type="entry name" value="Aldolase"/>
    <property type="match status" value="1"/>
</dbReference>
<dbReference type="GeneID" id="81378953"/>
<evidence type="ECO:0000256" key="3">
    <source>
        <dbReference type="ARBA" id="ARBA00004755"/>
    </source>
</evidence>
<dbReference type="InterPro" id="IPR013785">
    <property type="entry name" value="Aldolase_TIM"/>
</dbReference>
<dbReference type="InterPro" id="IPR002034">
    <property type="entry name" value="AIPM/Hcit_synth_CS"/>
</dbReference>
<dbReference type="InterPro" id="IPR054691">
    <property type="entry name" value="LeuA/HCS_post-cat"/>
</dbReference>
<keyword evidence="9" id="KW-0460">Magnesium</keyword>
<evidence type="ECO:0000256" key="12">
    <source>
        <dbReference type="ARBA" id="ARBA00048363"/>
    </source>
</evidence>
<comment type="catalytic activity">
    <reaction evidence="12">
        <text>acetyl-CoA + 2-oxoglutarate + H2O = (2R)-homocitrate + CoA + H(+)</text>
        <dbReference type="Rhea" id="RHEA:12929"/>
        <dbReference type="ChEBI" id="CHEBI:15377"/>
        <dbReference type="ChEBI" id="CHEBI:15378"/>
        <dbReference type="ChEBI" id="CHEBI:16810"/>
        <dbReference type="ChEBI" id="CHEBI:57287"/>
        <dbReference type="ChEBI" id="CHEBI:57288"/>
        <dbReference type="ChEBI" id="CHEBI:58884"/>
        <dbReference type="EC" id="2.3.3.14"/>
    </reaction>
    <physiologicalReaction direction="left-to-right" evidence="12">
        <dbReference type="Rhea" id="RHEA:12930"/>
    </physiologicalReaction>
</comment>
<dbReference type="PANTHER" id="PTHR10277">
    <property type="entry name" value="HOMOCITRATE SYNTHASE-RELATED"/>
    <property type="match status" value="1"/>
</dbReference>
<accession>A0A9W9PDK3</accession>
<keyword evidence="8" id="KW-0479">Metal-binding</keyword>
<dbReference type="Gene3D" id="1.10.238.260">
    <property type="match status" value="1"/>
</dbReference>
<evidence type="ECO:0000256" key="8">
    <source>
        <dbReference type="ARBA" id="ARBA00022723"/>
    </source>
</evidence>
<dbReference type="InterPro" id="IPR011872">
    <property type="entry name" value="Homocitrate_synth"/>
</dbReference>
<proteinExistence type="inferred from homology"/>
<comment type="pathway">
    <text evidence="3">Amino-acid biosynthesis; L-lysine biosynthesis via AAA pathway; L-alpha-aminoadipate from 2-oxoglutarate: step 1/5.</text>
</comment>
<dbReference type="OrthoDB" id="2015253at2759"/>
<evidence type="ECO:0000256" key="9">
    <source>
        <dbReference type="ARBA" id="ARBA00022842"/>
    </source>
</evidence>
<reference evidence="15" key="2">
    <citation type="journal article" date="2023" name="IMA Fungus">
        <title>Comparative genomic study of the Penicillium genus elucidates a diverse pangenome and 15 lateral gene transfer events.</title>
        <authorList>
            <person name="Petersen C."/>
            <person name="Sorensen T."/>
            <person name="Nielsen M.R."/>
            <person name="Sondergaard T.E."/>
            <person name="Sorensen J.L."/>
            <person name="Fitzpatrick D.A."/>
            <person name="Frisvad J.C."/>
            <person name="Nielsen K.L."/>
        </authorList>
    </citation>
    <scope>NUCLEOTIDE SEQUENCE</scope>
    <source>
        <strain evidence="15">IBT 23319</strain>
    </source>
</reference>
<comment type="caution">
    <text evidence="15">The sequence shown here is derived from an EMBL/GenBank/DDBJ whole genome shotgun (WGS) entry which is preliminary data.</text>
</comment>
<dbReference type="InterPro" id="IPR048253">
    <property type="entry name" value="DRE_TIM_HCS_fun_bact"/>
</dbReference>
<dbReference type="PROSITE" id="PS50991">
    <property type="entry name" value="PYR_CT"/>
    <property type="match status" value="1"/>
</dbReference>
<evidence type="ECO:0000256" key="1">
    <source>
        <dbReference type="ARBA" id="ARBA00001936"/>
    </source>
</evidence>
<dbReference type="EMBL" id="JAPQKT010000001">
    <property type="protein sequence ID" value="KAJ5242539.1"/>
    <property type="molecule type" value="Genomic_DNA"/>
</dbReference>
<evidence type="ECO:0000256" key="11">
    <source>
        <dbReference type="ARBA" id="ARBA00023211"/>
    </source>
</evidence>
<dbReference type="NCBIfam" id="TIGR02146">
    <property type="entry name" value="LysS_fung_arch"/>
    <property type="match status" value="1"/>
</dbReference>
<evidence type="ECO:0000256" key="5">
    <source>
        <dbReference type="ARBA" id="ARBA00012974"/>
    </source>
</evidence>
<dbReference type="Proteomes" id="UP001147733">
    <property type="component" value="Unassembled WGS sequence"/>
</dbReference>
<dbReference type="HAMAP" id="MF_02222">
    <property type="entry name" value="Homocitr_synth_fung_arch"/>
    <property type="match status" value="1"/>
</dbReference>
<dbReference type="GO" id="GO:0004410">
    <property type="term" value="F:homocitrate synthase activity"/>
    <property type="evidence" value="ECO:0007669"/>
    <property type="project" value="UniProtKB-EC"/>
</dbReference>
<dbReference type="InterPro" id="IPR000891">
    <property type="entry name" value="PYR_CT"/>
</dbReference>
<keyword evidence="11" id="KW-0464">Manganese</keyword>
<sequence>MSSERENGRALCSSPINRNPYGHGNTVSDFLSNVSRFKIIESTLREGEQFANAFFDTQKKIEIARALDEFGVDYIELTNPCASDQSRLDCEAICKLGLKAKILTHIRCHMDDARIAVATGVDGVDVMIGTSSLMRQHSHGKDIEYIKKTAIEVINFVKSHGIEVRFSTEDSFRSDLVDLLSIYSAVDQVGVHRVGVADTIGCASPRQVYELIRVLRGVVSCDIETHFHDDAGCAIANAYCALEAGATHIDTSVLGIGERNGITPLGGPDGADGRHASRSKYRLDKLKDLEDLVAEAVQINIPFNNYITGLCAFTHKAGIHAKAILNDPSTYEIINPTDFGMARYVHFASRLTGWNAIRSRAQQLNISMTEKQYKECTAKIKALADIRPIAMDDADSIIRTYYRNIQSGEDNPLMDLNADEIVPFAAKKKEPREVPSA</sequence>
<dbReference type="PROSITE" id="PS00815">
    <property type="entry name" value="AIPM_HOMOCIT_SYNTH_1"/>
    <property type="match status" value="1"/>
</dbReference>
<dbReference type="Pfam" id="PF22617">
    <property type="entry name" value="HCS_D2"/>
    <property type="match status" value="1"/>
</dbReference>
<dbReference type="PANTHER" id="PTHR10277:SF48">
    <property type="entry name" value="HOMOCITRATE SYNTHASE, CYTOSOLIC ISOZYME-RELATED"/>
    <property type="match status" value="1"/>
</dbReference>
<dbReference type="Pfam" id="PF00682">
    <property type="entry name" value="HMGL-like"/>
    <property type="match status" value="1"/>
</dbReference>
<name>A0A9W9PDK3_PENCI</name>
<keyword evidence="16" id="KW-1185">Reference proteome</keyword>
<evidence type="ECO:0000313" key="15">
    <source>
        <dbReference type="EMBL" id="KAJ5242539.1"/>
    </source>
</evidence>
<comment type="cofactor">
    <cofactor evidence="1">
        <name>Mn(2+)</name>
        <dbReference type="ChEBI" id="CHEBI:29035"/>
    </cofactor>
</comment>
<dbReference type="GO" id="GO:0005739">
    <property type="term" value="C:mitochondrion"/>
    <property type="evidence" value="ECO:0007669"/>
    <property type="project" value="TreeGrafter"/>
</dbReference>
<evidence type="ECO:0000256" key="13">
    <source>
        <dbReference type="RuleBase" id="RU003523"/>
    </source>
</evidence>
<dbReference type="GO" id="GO:0046872">
    <property type="term" value="F:metal ion binding"/>
    <property type="evidence" value="ECO:0007669"/>
    <property type="project" value="UniProtKB-KW"/>
</dbReference>
<comment type="similarity">
    <text evidence="4">Belongs to the alpha-IPM synthase/homocitrate synthase family. Homocitrate synthase LYS20/LYS21 subfamily.</text>
</comment>
<evidence type="ECO:0000256" key="10">
    <source>
        <dbReference type="ARBA" id="ARBA00023154"/>
    </source>
</evidence>
<dbReference type="GO" id="GO:0019878">
    <property type="term" value="P:lysine biosynthetic process via aminoadipic acid"/>
    <property type="evidence" value="ECO:0007669"/>
    <property type="project" value="InterPro"/>
</dbReference>
<protein>
    <recommendedName>
        <fullName evidence="5">homocitrate synthase</fullName>
        <ecNumber evidence="5">2.3.3.14</ecNumber>
    </recommendedName>
</protein>
<comment type="cofactor">
    <cofactor evidence="2">
        <name>Mg(2+)</name>
        <dbReference type="ChEBI" id="CHEBI:18420"/>
    </cofactor>
</comment>
<evidence type="ECO:0000313" key="16">
    <source>
        <dbReference type="Proteomes" id="UP001147733"/>
    </source>
</evidence>
<dbReference type="FunFam" id="3.20.20.70:FF:000032">
    <property type="entry name" value="Homocitrate synthase, mitochondrial"/>
    <property type="match status" value="1"/>
</dbReference>
<keyword evidence="10" id="KW-0457">Lysine biosynthesis</keyword>
<dbReference type="InterPro" id="IPR050073">
    <property type="entry name" value="2-IPM_HCS-like"/>
</dbReference>
<evidence type="ECO:0000256" key="7">
    <source>
        <dbReference type="ARBA" id="ARBA00022679"/>
    </source>
</evidence>
<dbReference type="AlphaFoldDB" id="A0A9W9PDK3"/>
<keyword evidence="6" id="KW-0028">Amino-acid biosynthesis</keyword>
<keyword evidence="7 13" id="KW-0808">Transferase</keyword>
<dbReference type="CDD" id="cd07948">
    <property type="entry name" value="DRE_TIM_HCS"/>
    <property type="match status" value="1"/>
</dbReference>
<reference evidence="15" key="1">
    <citation type="submission" date="2022-11" db="EMBL/GenBank/DDBJ databases">
        <authorList>
            <person name="Petersen C."/>
        </authorList>
    </citation>
    <scope>NUCLEOTIDE SEQUENCE</scope>
    <source>
        <strain evidence="15">IBT 23319</strain>
    </source>
</reference>
<gene>
    <name evidence="15" type="ORF">N7469_000866</name>
</gene>
<dbReference type="EC" id="2.3.3.14" evidence="5"/>
<organism evidence="15 16">
    <name type="scientific">Penicillium citrinum</name>
    <dbReference type="NCBI Taxonomy" id="5077"/>
    <lineage>
        <taxon>Eukaryota</taxon>
        <taxon>Fungi</taxon>
        <taxon>Dikarya</taxon>
        <taxon>Ascomycota</taxon>
        <taxon>Pezizomycotina</taxon>
        <taxon>Eurotiomycetes</taxon>
        <taxon>Eurotiomycetidae</taxon>
        <taxon>Eurotiales</taxon>
        <taxon>Aspergillaceae</taxon>
        <taxon>Penicillium</taxon>
    </lineage>
</organism>
<dbReference type="Gene3D" id="3.20.20.70">
    <property type="entry name" value="Aldolase class I"/>
    <property type="match status" value="1"/>
</dbReference>
<dbReference type="PROSITE" id="PS00816">
    <property type="entry name" value="AIPM_HOMOCIT_SYNTH_2"/>
    <property type="match status" value="1"/>
</dbReference>
<evidence type="ECO:0000256" key="4">
    <source>
        <dbReference type="ARBA" id="ARBA00006361"/>
    </source>
</evidence>
<evidence type="ECO:0000256" key="2">
    <source>
        <dbReference type="ARBA" id="ARBA00001946"/>
    </source>
</evidence>
<dbReference type="FunFam" id="1.10.238.260:FF:000002">
    <property type="entry name" value="Homocitrate synthase, mitochondrial"/>
    <property type="match status" value="1"/>
</dbReference>
<dbReference type="RefSeq" id="XP_056505543.1">
    <property type="nucleotide sequence ID" value="XM_056639786.1"/>
</dbReference>
<evidence type="ECO:0000256" key="6">
    <source>
        <dbReference type="ARBA" id="ARBA00022605"/>
    </source>
</evidence>
<evidence type="ECO:0000259" key="14">
    <source>
        <dbReference type="PROSITE" id="PS50991"/>
    </source>
</evidence>